<feature type="transmembrane region" description="Helical" evidence="9">
    <location>
        <begin position="901"/>
        <end position="921"/>
    </location>
</feature>
<keyword evidence="13" id="KW-1185">Reference proteome</keyword>
<feature type="transmembrane region" description="Helical" evidence="9">
    <location>
        <begin position="852"/>
        <end position="881"/>
    </location>
</feature>
<dbReference type="InterPro" id="IPR011527">
    <property type="entry name" value="ABC1_TM_dom"/>
</dbReference>
<evidence type="ECO:0000256" key="6">
    <source>
        <dbReference type="ARBA" id="ARBA00022989"/>
    </source>
</evidence>
<protein>
    <submittedName>
        <fullName evidence="12">ABC multidrug transporter</fullName>
    </submittedName>
</protein>
<keyword evidence="3 9" id="KW-0812">Transmembrane</keyword>
<reference evidence="12" key="1">
    <citation type="journal article" date="2021" name="Nat. Commun.">
        <title>Genetic determinants of endophytism in the Arabidopsis root mycobiome.</title>
        <authorList>
            <person name="Mesny F."/>
            <person name="Miyauchi S."/>
            <person name="Thiergart T."/>
            <person name="Pickel B."/>
            <person name="Atanasova L."/>
            <person name="Karlsson M."/>
            <person name="Huettel B."/>
            <person name="Barry K.W."/>
            <person name="Haridas S."/>
            <person name="Chen C."/>
            <person name="Bauer D."/>
            <person name="Andreopoulos W."/>
            <person name="Pangilinan J."/>
            <person name="LaButti K."/>
            <person name="Riley R."/>
            <person name="Lipzen A."/>
            <person name="Clum A."/>
            <person name="Drula E."/>
            <person name="Henrissat B."/>
            <person name="Kohler A."/>
            <person name="Grigoriev I.V."/>
            <person name="Martin F.M."/>
            <person name="Hacquard S."/>
        </authorList>
    </citation>
    <scope>NUCLEOTIDE SEQUENCE</scope>
    <source>
        <strain evidence="12">MPI-SDFR-AT-0073</strain>
    </source>
</reference>
<comment type="subcellular location">
    <subcellularLocation>
        <location evidence="1">Membrane</location>
        <topology evidence="1">Multi-pass membrane protein</topology>
    </subcellularLocation>
</comment>
<accession>A0A9P8UHG2</accession>
<dbReference type="OrthoDB" id="6500128at2759"/>
<feature type="transmembrane region" description="Helical" evidence="9">
    <location>
        <begin position="269"/>
        <end position="291"/>
    </location>
</feature>
<evidence type="ECO:0000256" key="1">
    <source>
        <dbReference type="ARBA" id="ARBA00004141"/>
    </source>
</evidence>
<keyword evidence="6 9" id="KW-1133">Transmembrane helix</keyword>
<feature type="domain" description="ABC transmembrane type-1" evidence="11">
    <location>
        <begin position="279"/>
        <end position="546"/>
    </location>
</feature>
<dbReference type="PROSITE" id="PS50929">
    <property type="entry name" value="ABC_TM1F"/>
    <property type="match status" value="2"/>
</dbReference>
<keyword evidence="4" id="KW-0547">Nucleotide-binding</keyword>
<feature type="transmembrane region" description="Helical" evidence="9">
    <location>
        <begin position="99"/>
        <end position="117"/>
    </location>
</feature>
<dbReference type="SMART" id="SM00382">
    <property type="entry name" value="AAA"/>
    <property type="match status" value="2"/>
</dbReference>
<proteinExistence type="predicted"/>
<feature type="domain" description="ABC transporter" evidence="10">
    <location>
        <begin position="1182"/>
        <end position="1425"/>
    </location>
</feature>
<dbReference type="InterPro" id="IPR027417">
    <property type="entry name" value="P-loop_NTPase"/>
</dbReference>
<dbReference type="PROSITE" id="PS00211">
    <property type="entry name" value="ABC_TRANSPORTER_1"/>
    <property type="match status" value="2"/>
</dbReference>
<evidence type="ECO:0000256" key="9">
    <source>
        <dbReference type="SAM" id="Phobius"/>
    </source>
</evidence>
<comment type="caution">
    <text evidence="12">The sequence shown here is derived from an EMBL/GenBank/DDBJ whole genome shotgun (WGS) entry which is preliminary data.</text>
</comment>
<evidence type="ECO:0000313" key="12">
    <source>
        <dbReference type="EMBL" id="KAH6652223.1"/>
    </source>
</evidence>
<feature type="transmembrane region" description="Helical" evidence="9">
    <location>
        <begin position="520"/>
        <end position="545"/>
    </location>
</feature>
<evidence type="ECO:0000256" key="7">
    <source>
        <dbReference type="ARBA" id="ARBA00023136"/>
    </source>
</evidence>
<dbReference type="Gene3D" id="1.20.1560.10">
    <property type="entry name" value="ABC transporter type 1, transmembrane domain"/>
    <property type="match status" value="2"/>
</dbReference>
<evidence type="ECO:0000256" key="8">
    <source>
        <dbReference type="SAM" id="MobiDB-lite"/>
    </source>
</evidence>
<dbReference type="InterPro" id="IPR003439">
    <property type="entry name" value="ABC_transporter-like_ATP-bd"/>
</dbReference>
<dbReference type="GO" id="GO:0005524">
    <property type="term" value="F:ATP binding"/>
    <property type="evidence" value="ECO:0007669"/>
    <property type="project" value="UniProtKB-KW"/>
</dbReference>
<dbReference type="PANTHER" id="PTHR24223">
    <property type="entry name" value="ATP-BINDING CASSETTE SUB-FAMILY C"/>
    <property type="match status" value="1"/>
</dbReference>
<dbReference type="Gene3D" id="3.40.50.300">
    <property type="entry name" value="P-loop containing nucleotide triphosphate hydrolases"/>
    <property type="match status" value="2"/>
</dbReference>
<gene>
    <name evidence="12" type="ORF">BKA67DRAFT_648117</name>
</gene>
<dbReference type="InterPro" id="IPR044746">
    <property type="entry name" value="ABCC_6TM_D1"/>
</dbReference>
<feature type="transmembrane region" description="Helical" evidence="9">
    <location>
        <begin position="124"/>
        <end position="144"/>
    </location>
</feature>
<dbReference type="Proteomes" id="UP000758603">
    <property type="component" value="Unassembled WGS sequence"/>
</dbReference>
<dbReference type="GO" id="GO:0140359">
    <property type="term" value="F:ABC-type transporter activity"/>
    <property type="evidence" value="ECO:0007669"/>
    <property type="project" value="InterPro"/>
</dbReference>
<feature type="transmembrane region" description="Helical" evidence="9">
    <location>
        <begin position="483"/>
        <end position="508"/>
    </location>
</feature>
<dbReference type="InterPro" id="IPR036640">
    <property type="entry name" value="ABC1_TM_sf"/>
</dbReference>
<dbReference type="Pfam" id="PF24357">
    <property type="entry name" value="TMD0_ABC"/>
    <property type="match status" value="1"/>
</dbReference>
<dbReference type="PROSITE" id="PS50893">
    <property type="entry name" value="ABC_TRANSPORTER_2"/>
    <property type="match status" value="2"/>
</dbReference>
<dbReference type="GO" id="GO:0016887">
    <property type="term" value="F:ATP hydrolysis activity"/>
    <property type="evidence" value="ECO:0007669"/>
    <property type="project" value="InterPro"/>
</dbReference>
<dbReference type="InterPro" id="IPR044726">
    <property type="entry name" value="ABCC_6TM_D2"/>
</dbReference>
<feature type="domain" description="ABC transporter" evidence="10">
    <location>
        <begin position="582"/>
        <end position="810"/>
    </location>
</feature>
<dbReference type="GO" id="GO:0016020">
    <property type="term" value="C:membrane"/>
    <property type="evidence" value="ECO:0007669"/>
    <property type="project" value="UniProtKB-SubCell"/>
</dbReference>
<evidence type="ECO:0000256" key="4">
    <source>
        <dbReference type="ARBA" id="ARBA00022741"/>
    </source>
</evidence>
<keyword evidence="5" id="KW-0067">ATP-binding</keyword>
<keyword evidence="2" id="KW-0813">Transport</keyword>
<organism evidence="12 13">
    <name type="scientific">Truncatella angustata</name>
    <dbReference type="NCBI Taxonomy" id="152316"/>
    <lineage>
        <taxon>Eukaryota</taxon>
        <taxon>Fungi</taxon>
        <taxon>Dikarya</taxon>
        <taxon>Ascomycota</taxon>
        <taxon>Pezizomycotina</taxon>
        <taxon>Sordariomycetes</taxon>
        <taxon>Xylariomycetidae</taxon>
        <taxon>Amphisphaeriales</taxon>
        <taxon>Sporocadaceae</taxon>
        <taxon>Truncatella</taxon>
    </lineage>
</organism>
<feature type="transmembrane region" description="Helical" evidence="9">
    <location>
        <begin position="311"/>
        <end position="334"/>
    </location>
</feature>
<feature type="transmembrane region" description="Helical" evidence="9">
    <location>
        <begin position="1091"/>
        <end position="1111"/>
    </location>
</feature>
<dbReference type="EMBL" id="JAGPXC010000006">
    <property type="protein sequence ID" value="KAH6652223.1"/>
    <property type="molecule type" value="Genomic_DNA"/>
</dbReference>
<feature type="transmembrane region" description="Helical" evidence="9">
    <location>
        <begin position="70"/>
        <end position="87"/>
    </location>
</feature>
<sequence length="1425" mass="155547">MQSICPGDRSFGPAVVGCRNDFDFSITFEETILSIVPSGLFILIAAWRLHTLTSYQKLIRGHAIRYLKSASLLALVALESTTLALVAQQLPRDEAGDKVTAAAVLTILATLLLLVISNLEHSRSLRASVLISLYLVPTVLFDIARARTWWLAFGGLSCTVSFTIKTIFKFCIAVLEAVPKKRWLEDDQKQKGISPEETSGVYSLAFLWWLNPLIYLGSRKVLDSDDLYPLDTQLSSNNPLPGFRKMHEPFNDNANSISILFRLVRTAGLALLAPVPARLLLIGFSFCQPFFIQTLTRFLQGDGTLDNNTGAGLIGASILIYSGLSLSASMYWYYHYRLLTRLRATLGTIVFDKSLHLSEVDDSVLTVMSLDINRVYGGLHNIHELWANTLEVALAAWLLQRQLGAAFAAPIVVVVVCVGLTTGVGKYAGKWQGDWSDKTQGRVKLTSGIITQIKEVKLSGRAEQMVALAHRLREDELNSGSRFRLLGVFSTCVAFAPMLLAPVITFAVTDIGRPLDTSQVYVSLAYLTLLASPLSQLFQTVPMMLASTASFRRIRDFLAQPCRGVYDVAPPVVDEEGVEESFSFQDACLGWQEGRWTLSNLNLAFLESQLSIIIGPVASGKSTICKSILGEVPFVGGTIRTGAACHEKVGFCDQAAFLTHDSIRANVIGPEPFDAARYESILRATLLDVDIASFPERDGTQIGSKGMALSGGQKQRVALARALYLDAKIYVLDDALSGLDIKTADAVVQSLFGPQGLLRDKTVIWCTHSTKYLSLAQQVIVLGKEGMVQRCGPPDPQTFDLTEASAPGSIELDAQSSTHGSPPGQPPATTAVVTNPETNILRSRHDSQVYALYLRALGPGIMVLVVATGVLFGFSWSFGTIWVGFWTRNTFDRPASDSRSFYLGLYAVFQVFGVVALAMYCSSTQLLMSRRGGSQLHARAIRHLFSLPLSYFGTVDSGVTTNLFSQDMGMLDNNLTFAISNTFLSGFTVVGQLVVVAVATPFVAVGYPLIFGVLYVLQNYYLRTSRQLRLLDLEAKSPLYESSKFQEVATGLISIRAFKWAGDYQRSYGLLLDKSLQPDYLLDLVQQWLSLSLNLISGIIAVAVTCFATQISSTSHAGLVGAGLVSLMTLSDLICATVRSWVQLETSLGAVKRLKDFEGIGPEKKHGNEMHPPDGWPSSGRVEISGVSAGYGDAREKPNALQDVRLSIMGGEKVAIVGRTGSGKSSLLLLLMRLLDPAPETAEKLTIDGIQLQQLDRETLRRRIIAVPQETIFLAGEETFKELLDPYGKLSVEQCETALAEVGLQDAVDGMGGLHAPVAKDALSHGQKQLLGLAIAIGRKMHRDQTAALETAEKKSRVEGGVLLLDEVTSSVDPETEKNMQLVIFRVFSEYTVISVTHQLRFLDRYDAVYSMSNGELTKFGNVDN</sequence>
<evidence type="ECO:0000259" key="11">
    <source>
        <dbReference type="PROSITE" id="PS50929"/>
    </source>
</evidence>
<dbReference type="PANTHER" id="PTHR24223:SF345">
    <property type="entry name" value="ABC MULTIDRUG TRANSPORTER (EUROFUNG)"/>
    <property type="match status" value="1"/>
</dbReference>
<dbReference type="GeneID" id="70134864"/>
<evidence type="ECO:0000313" key="13">
    <source>
        <dbReference type="Proteomes" id="UP000758603"/>
    </source>
</evidence>
<dbReference type="CDD" id="cd18580">
    <property type="entry name" value="ABC_6TM_ABCC_D2"/>
    <property type="match status" value="1"/>
</dbReference>
<feature type="transmembrane region" description="Helical" evidence="9">
    <location>
        <begin position="31"/>
        <end position="49"/>
    </location>
</feature>
<dbReference type="Pfam" id="PF00664">
    <property type="entry name" value="ABC_membrane"/>
    <property type="match status" value="1"/>
</dbReference>
<dbReference type="InterPro" id="IPR003593">
    <property type="entry name" value="AAA+_ATPase"/>
</dbReference>
<feature type="transmembrane region" description="Helical" evidence="9">
    <location>
        <begin position="150"/>
        <end position="175"/>
    </location>
</feature>
<evidence type="ECO:0000259" key="10">
    <source>
        <dbReference type="PROSITE" id="PS50893"/>
    </source>
</evidence>
<dbReference type="SUPFAM" id="SSF90123">
    <property type="entry name" value="ABC transporter transmembrane region"/>
    <property type="match status" value="2"/>
</dbReference>
<evidence type="ECO:0000256" key="2">
    <source>
        <dbReference type="ARBA" id="ARBA00022448"/>
    </source>
</evidence>
<name>A0A9P8UHG2_9PEZI</name>
<dbReference type="SUPFAM" id="SSF52540">
    <property type="entry name" value="P-loop containing nucleoside triphosphate hydrolases"/>
    <property type="match status" value="2"/>
</dbReference>
<dbReference type="InterPro" id="IPR056227">
    <property type="entry name" value="TMD0_ABC"/>
</dbReference>
<evidence type="ECO:0000256" key="3">
    <source>
        <dbReference type="ARBA" id="ARBA00022692"/>
    </source>
</evidence>
<dbReference type="FunFam" id="1.20.1560.10:FF:000055">
    <property type="entry name" value="ABC multidrug transporter (Eurofung)"/>
    <property type="match status" value="1"/>
</dbReference>
<dbReference type="CDD" id="cd18579">
    <property type="entry name" value="ABC_6TM_ABCC_D1"/>
    <property type="match status" value="1"/>
</dbReference>
<keyword evidence="7 9" id="KW-0472">Membrane</keyword>
<dbReference type="InterPro" id="IPR017871">
    <property type="entry name" value="ABC_transporter-like_CS"/>
</dbReference>
<feature type="domain" description="ABC transmembrane type-1" evidence="11">
    <location>
        <begin position="863"/>
        <end position="1146"/>
    </location>
</feature>
<dbReference type="Pfam" id="PF00005">
    <property type="entry name" value="ABC_tran"/>
    <property type="match status" value="2"/>
</dbReference>
<feature type="region of interest" description="Disordered" evidence="8">
    <location>
        <begin position="812"/>
        <end position="832"/>
    </location>
</feature>
<dbReference type="RefSeq" id="XP_045956501.1">
    <property type="nucleotide sequence ID" value="XM_046105973.1"/>
</dbReference>
<dbReference type="InterPro" id="IPR050173">
    <property type="entry name" value="ABC_transporter_C-like"/>
</dbReference>
<feature type="transmembrane region" description="Helical" evidence="9">
    <location>
        <begin position="1005"/>
        <end position="1022"/>
    </location>
</feature>
<evidence type="ECO:0000256" key="5">
    <source>
        <dbReference type="ARBA" id="ARBA00022840"/>
    </source>
</evidence>